<comment type="subcellular location">
    <subcellularLocation>
        <location evidence="1">Membrane</location>
        <topology evidence="1">Multi-pass membrane protein</topology>
    </subcellularLocation>
</comment>
<feature type="domain" description="Cation efflux protein cytoplasmic" evidence="9">
    <location>
        <begin position="219"/>
        <end position="295"/>
    </location>
</feature>
<evidence type="ECO:0000256" key="5">
    <source>
        <dbReference type="ARBA" id="ARBA00022989"/>
    </source>
</evidence>
<dbReference type="PANTHER" id="PTHR43840">
    <property type="entry name" value="MITOCHONDRIAL METAL TRANSPORTER 1-RELATED"/>
    <property type="match status" value="1"/>
</dbReference>
<name>A0A329C145_9BURK</name>
<feature type="transmembrane region" description="Helical" evidence="7">
    <location>
        <begin position="87"/>
        <end position="108"/>
    </location>
</feature>
<evidence type="ECO:0000256" key="4">
    <source>
        <dbReference type="ARBA" id="ARBA00022692"/>
    </source>
</evidence>
<comment type="caution">
    <text evidence="10">The sequence shown here is derived from an EMBL/GenBank/DDBJ whole genome shotgun (WGS) entry which is preliminary data.</text>
</comment>
<dbReference type="InterPro" id="IPR027470">
    <property type="entry name" value="Cation_efflux_CTD"/>
</dbReference>
<accession>A0A329C145</accession>
<evidence type="ECO:0000256" key="2">
    <source>
        <dbReference type="ARBA" id="ARBA00008114"/>
    </source>
</evidence>
<dbReference type="Pfam" id="PF01545">
    <property type="entry name" value="Cation_efflux"/>
    <property type="match status" value="1"/>
</dbReference>
<evidence type="ECO:0000259" key="9">
    <source>
        <dbReference type="Pfam" id="PF16916"/>
    </source>
</evidence>
<evidence type="ECO:0000256" key="3">
    <source>
        <dbReference type="ARBA" id="ARBA00022448"/>
    </source>
</evidence>
<keyword evidence="5 7" id="KW-1133">Transmembrane helix</keyword>
<feature type="transmembrane region" description="Helical" evidence="7">
    <location>
        <begin position="21"/>
        <end position="40"/>
    </location>
</feature>
<dbReference type="Gene3D" id="1.20.1510.10">
    <property type="entry name" value="Cation efflux protein transmembrane domain"/>
    <property type="match status" value="1"/>
</dbReference>
<feature type="domain" description="Cation efflux protein transmembrane" evidence="8">
    <location>
        <begin position="21"/>
        <end position="213"/>
    </location>
</feature>
<dbReference type="InterPro" id="IPR058533">
    <property type="entry name" value="Cation_efflux_TM"/>
</dbReference>
<gene>
    <name evidence="10" type="ORF">BX591_112139</name>
</gene>
<reference evidence="10 11" key="1">
    <citation type="submission" date="2018-06" db="EMBL/GenBank/DDBJ databases">
        <title>Genomic Encyclopedia of Type Strains, Phase III (KMG-III): the genomes of soil and plant-associated and newly described type strains.</title>
        <authorList>
            <person name="Whitman W."/>
        </authorList>
    </citation>
    <scope>NUCLEOTIDE SEQUENCE [LARGE SCALE GENOMIC DNA]</scope>
    <source>
        <strain evidence="10 11">LMG 23644</strain>
    </source>
</reference>
<dbReference type="InterPro" id="IPR002524">
    <property type="entry name" value="Cation_efflux"/>
</dbReference>
<dbReference type="Proteomes" id="UP000248918">
    <property type="component" value="Unassembled WGS sequence"/>
</dbReference>
<keyword evidence="3" id="KW-0813">Transport</keyword>
<proteinExistence type="inferred from homology"/>
<comment type="similarity">
    <text evidence="2">Belongs to the cation diffusion facilitator (CDF) transporter (TC 2.A.4) family.</text>
</comment>
<dbReference type="SUPFAM" id="SSF161111">
    <property type="entry name" value="Cation efflux protein transmembrane domain-like"/>
    <property type="match status" value="1"/>
</dbReference>
<dbReference type="Gene3D" id="3.30.70.1350">
    <property type="entry name" value="Cation efflux protein, cytoplasmic domain"/>
    <property type="match status" value="1"/>
</dbReference>
<evidence type="ECO:0000313" key="10">
    <source>
        <dbReference type="EMBL" id="RAS27930.1"/>
    </source>
</evidence>
<dbReference type="OrthoDB" id="9806522at2"/>
<keyword evidence="4 7" id="KW-0812">Transmembrane</keyword>
<dbReference type="NCBIfam" id="TIGR01297">
    <property type="entry name" value="CDF"/>
    <property type="match status" value="1"/>
</dbReference>
<keyword evidence="6 7" id="KW-0472">Membrane</keyword>
<evidence type="ECO:0000313" key="11">
    <source>
        <dbReference type="Proteomes" id="UP000248918"/>
    </source>
</evidence>
<dbReference type="EMBL" id="QLTK01000012">
    <property type="protein sequence ID" value="RAS27930.1"/>
    <property type="molecule type" value="Genomic_DNA"/>
</dbReference>
<dbReference type="GO" id="GO:0008324">
    <property type="term" value="F:monoatomic cation transmembrane transporter activity"/>
    <property type="evidence" value="ECO:0007669"/>
    <property type="project" value="InterPro"/>
</dbReference>
<evidence type="ECO:0000256" key="1">
    <source>
        <dbReference type="ARBA" id="ARBA00004141"/>
    </source>
</evidence>
<feature type="transmembrane region" description="Helical" evidence="7">
    <location>
        <begin position="120"/>
        <end position="144"/>
    </location>
</feature>
<dbReference type="Pfam" id="PF16916">
    <property type="entry name" value="ZT_dimer"/>
    <property type="match status" value="1"/>
</dbReference>
<evidence type="ECO:0000259" key="8">
    <source>
        <dbReference type="Pfam" id="PF01545"/>
    </source>
</evidence>
<sequence length="405" mass="43075">MPSLAADQSAEKHRVARNSTFVSIALNTALVALQIVVGTVAHSQALVADGFHSLADLISDFVVLIANRHSGAKPDADHNYGHSRYETVASLFLGALLIAVGVGMLWRAGTRLADLQSIPAVQMSALVVAALVLILKEGLFRYMLREAQRVRSAMLIANAWHARSDAASSLVVAIGIIGSLAGVRLLDPIAAAIVGFMVARMGWTFGWDALQDLSDRALDEAATADMRVLLLSTPGVRDVHELRTRKMGDFALIDAHILVDPLISVSEGHYIAESARVRVLSDSRVLDALIHVDPENDALARPPVDLPTREKVTTEIDAALAAAGVKASAVDIHYLSTGLDVDLVLPSRTFNGGAPDLTSVDLAALKSRLGVRKLNVLREWDVTLDESGPAKAAGADPSGDLVKIR</sequence>
<dbReference type="GO" id="GO:0016020">
    <property type="term" value="C:membrane"/>
    <property type="evidence" value="ECO:0007669"/>
    <property type="project" value="UniProtKB-SubCell"/>
</dbReference>
<dbReference type="InterPro" id="IPR027469">
    <property type="entry name" value="Cation_efflux_TMD_sf"/>
</dbReference>
<dbReference type="AlphaFoldDB" id="A0A329C145"/>
<dbReference type="RefSeq" id="WP_111932906.1">
    <property type="nucleotide sequence ID" value="NZ_CADFFP010000015.1"/>
</dbReference>
<dbReference type="InterPro" id="IPR036837">
    <property type="entry name" value="Cation_efflux_CTD_sf"/>
</dbReference>
<dbReference type="STRING" id="1169143.GCA_000383275_02151"/>
<evidence type="ECO:0000256" key="6">
    <source>
        <dbReference type="ARBA" id="ARBA00023136"/>
    </source>
</evidence>
<evidence type="ECO:0000256" key="7">
    <source>
        <dbReference type="SAM" id="Phobius"/>
    </source>
</evidence>
<dbReference type="SUPFAM" id="SSF160240">
    <property type="entry name" value="Cation efflux protein cytoplasmic domain-like"/>
    <property type="match status" value="1"/>
</dbReference>
<dbReference type="FunFam" id="1.20.1510.10:FF:000006">
    <property type="entry name" value="Divalent cation efflux transporter"/>
    <property type="match status" value="1"/>
</dbReference>
<organism evidence="10 11">
    <name type="scientific">Paraburkholderia bryophila</name>
    <dbReference type="NCBI Taxonomy" id="420952"/>
    <lineage>
        <taxon>Bacteria</taxon>
        <taxon>Pseudomonadati</taxon>
        <taxon>Pseudomonadota</taxon>
        <taxon>Betaproteobacteria</taxon>
        <taxon>Burkholderiales</taxon>
        <taxon>Burkholderiaceae</taxon>
        <taxon>Paraburkholderia</taxon>
    </lineage>
</organism>
<protein>
    <submittedName>
        <fullName evidence="10">Cation diffusion facilitator family transporter</fullName>
    </submittedName>
</protein>
<dbReference type="InterPro" id="IPR050291">
    <property type="entry name" value="CDF_Transporter"/>
</dbReference>
<dbReference type="PANTHER" id="PTHR43840:SF15">
    <property type="entry name" value="MITOCHONDRIAL METAL TRANSPORTER 1-RELATED"/>
    <property type="match status" value="1"/>
</dbReference>